<dbReference type="GO" id="GO:0016020">
    <property type="term" value="C:membrane"/>
    <property type="evidence" value="ECO:0007669"/>
    <property type="project" value="InterPro"/>
</dbReference>
<keyword evidence="4" id="KW-0808">Transferase</keyword>
<keyword evidence="3" id="KW-0597">Phosphoprotein</keyword>
<feature type="region of interest" description="Disordered" evidence="9">
    <location>
        <begin position="359"/>
        <end position="401"/>
    </location>
</feature>
<accession>A0A7H8NI79</accession>
<evidence type="ECO:0000256" key="3">
    <source>
        <dbReference type="ARBA" id="ARBA00022553"/>
    </source>
</evidence>
<evidence type="ECO:0000256" key="9">
    <source>
        <dbReference type="SAM" id="MobiDB-lite"/>
    </source>
</evidence>
<dbReference type="CDD" id="cd16917">
    <property type="entry name" value="HATPase_UhpB-NarQ-NarX-like"/>
    <property type="match status" value="1"/>
</dbReference>
<dbReference type="GO" id="GO:0046983">
    <property type="term" value="F:protein dimerization activity"/>
    <property type="evidence" value="ECO:0007669"/>
    <property type="project" value="InterPro"/>
</dbReference>
<evidence type="ECO:0000256" key="1">
    <source>
        <dbReference type="ARBA" id="ARBA00000085"/>
    </source>
</evidence>
<feature type="transmembrane region" description="Helical" evidence="10">
    <location>
        <begin position="31"/>
        <end position="59"/>
    </location>
</feature>
<dbReference type="AlphaFoldDB" id="A0A7H8NI79"/>
<dbReference type="InterPro" id="IPR036890">
    <property type="entry name" value="HATPase_C_sf"/>
</dbReference>
<keyword evidence="7" id="KW-0067">ATP-binding</keyword>
<dbReference type="Pfam" id="PF02518">
    <property type="entry name" value="HATPase_c"/>
    <property type="match status" value="1"/>
</dbReference>
<dbReference type="Proteomes" id="UP000509303">
    <property type="component" value="Chromosome"/>
</dbReference>
<evidence type="ECO:0000256" key="5">
    <source>
        <dbReference type="ARBA" id="ARBA00022741"/>
    </source>
</evidence>
<sequence length="521" mass="54762">MDGGRDRGGSPPRSARGGVASVVRGVDPGHLLTAVATVTAGLSVVSLWWALPTAVAAFLAGRRPGRTLPTALVLVALLAAGLVAITVVPAWLELSSVFVAVVVVAAMLPWFSGRFWRQYQELVRAGWQRAGQLEREQRLVAEQARLRERARIAQDMHDVLGHDLSLIALSAGALQLSPDLDERHRAAARDIRARAAAAVERLGEVVGVLRDASDAAPERARAATLERLVEEAAQAGLAVRLRVAGDAAAARPSPVAERAAYRVVQEALTNAAKHAPDAEVAVRVDYGDQELEVRVENGPPPGRGGRAPAAAVGAGPGTPLAVAGGGRGLIGLDERVRLAGGSFACGPYAAGFAVTARIPHTPPARPERRRPAAVEPGEWPTDGVGQPGGPGSPDAGALPREHQRARRRVRRTLVAALMLPLVTGAVLSAVLVVWNAVTTSRAVLDPADYARLRVGQDRSEVERVLPDQQTVHRPSAAPPKGGPSTCAFYAVTADPFDDRSGDAYRLCFRGDRLVSLDVLTS</sequence>
<dbReference type="GO" id="GO:0005524">
    <property type="term" value="F:ATP binding"/>
    <property type="evidence" value="ECO:0007669"/>
    <property type="project" value="UniProtKB-KW"/>
</dbReference>
<keyword evidence="6 13" id="KW-0418">Kinase</keyword>
<keyword evidence="10" id="KW-1133">Transmembrane helix</keyword>
<evidence type="ECO:0000259" key="11">
    <source>
        <dbReference type="Pfam" id="PF02518"/>
    </source>
</evidence>
<keyword evidence="10" id="KW-0812">Transmembrane</keyword>
<evidence type="ECO:0000313" key="13">
    <source>
        <dbReference type="EMBL" id="QKW54247.1"/>
    </source>
</evidence>
<evidence type="ECO:0000313" key="14">
    <source>
        <dbReference type="Proteomes" id="UP000509303"/>
    </source>
</evidence>
<dbReference type="SUPFAM" id="SSF55874">
    <property type="entry name" value="ATPase domain of HSP90 chaperone/DNA topoisomerase II/histidine kinase"/>
    <property type="match status" value="1"/>
</dbReference>
<dbReference type="PANTHER" id="PTHR24421:SF10">
    <property type="entry name" value="NITRATE_NITRITE SENSOR PROTEIN NARQ"/>
    <property type="match status" value="1"/>
</dbReference>
<evidence type="ECO:0000256" key="8">
    <source>
        <dbReference type="ARBA" id="ARBA00023012"/>
    </source>
</evidence>
<feature type="domain" description="Histidine kinase/HSP90-like ATPase" evidence="11">
    <location>
        <begin position="257"/>
        <end position="360"/>
    </location>
</feature>
<feature type="transmembrane region" description="Helical" evidence="10">
    <location>
        <begin position="97"/>
        <end position="116"/>
    </location>
</feature>
<protein>
    <recommendedName>
        <fullName evidence="2">histidine kinase</fullName>
        <ecNumber evidence="2">2.7.13.3</ecNumber>
    </recommendedName>
</protein>
<evidence type="ECO:0000256" key="2">
    <source>
        <dbReference type="ARBA" id="ARBA00012438"/>
    </source>
</evidence>
<dbReference type="InterPro" id="IPR011712">
    <property type="entry name" value="Sig_transdc_His_kin_sub3_dim/P"/>
</dbReference>
<dbReference type="Gene3D" id="1.20.5.1930">
    <property type="match status" value="1"/>
</dbReference>
<dbReference type="InterPro" id="IPR003594">
    <property type="entry name" value="HATPase_dom"/>
</dbReference>
<dbReference type="EMBL" id="CP054929">
    <property type="protein sequence ID" value="QKW54247.1"/>
    <property type="molecule type" value="Genomic_DNA"/>
</dbReference>
<organism evidence="13 14">
    <name type="scientific">Streptomyces buecherae</name>
    <dbReference type="NCBI Taxonomy" id="2763006"/>
    <lineage>
        <taxon>Bacteria</taxon>
        <taxon>Bacillati</taxon>
        <taxon>Actinomycetota</taxon>
        <taxon>Actinomycetes</taxon>
        <taxon>Kitasatosporales</taxon>
        <taxon>Streptomycetaceae</taxon>
        <taxon>Streptomyces</taxon>
    </lineage>
</organism>
<keyword evidence="8" id="KW-0902">Two-component regulatory system</keyword>
<dbReference type="EC" id="2.7.13.3" evidence="2"/>
<feature type="transmembrane region" description="Helical" evidence="10">
    <location>
        <begin position="71"/>
        <end position="91"/>
    </location>
</feature>
<dbReference type="Gene3D" id="3.30.565.10">
    <property type="entry name" value="Histidine kinase-like ATPase, C-terminal domain"/>
    <property type="match status" value="1"/>
</dbReference>
<evidence type="ECO:0000256" key="6">
    <source>
        <dbReference type="ARBA" id="ARBA00022777"/>
    </source>
</evidence>
<comment type="catalytic activity">
    <reaction evidence="1">
        <text>ATP + protein L-histidine = ADP + protein N-phospho-L-histidine.</text>
        <dbReference type="EC" id="2.7.13.3"/>
    </reaction>
</comment>
<gene>
    <name evidence="13" type="ORF">HUT08_04750</name>
</gene>
<evidence type="ECO:0000259" key="12">
    <source>
        <dbReference type="Pfam" id="PF07730"/>
    </source>
</evidence>
<evidence type="ECO:0000256" key="7">
    <source>
        <dbReference type="ARBA" id="ARBA00022840"/>
    </source>
</evidence>
<proteinExistence type="predicted"/>
<dbReference type="Pfam" id="PF07730">
    <property type="entry name" value="HisKA_3"/>
    <property type="match status" value="1"/>
</dbReference>
<evidence type="ECO:0000256" key="4">
    <source>
        <dbReference type="ARBA" id="ARBA00022679"/>
    </source>
</evidence>
<reference evidence="13 14" key="1">
    <citation type="submission" date="2020-06" db="EMBL/GenBank/DDBJ databases">
        <title>Genome mining for natural products.</title>
        <authorList>
            <person name="Zhang B."/>
            <person name="Shi J."/>
            <person name="Ge H."/>
        </authorList>
    </citation>
    <scope>NUCLEOTIDE SEQUENCE [LARGE SCALE GENOMIC DNA]</scope>
    <source>
        <strain evidence="13 14">NA00687</strain>
    </source>
</reference>
<keyword evidence="14" id="KW-1185">Reference proteome</keyword>
<evidence type="ECO:0000256" key="10">
    <source>
        <dbReference type="SAM" id="Phobius"/>
    </source>
</evidence>
<feature type="domain" description="Signal transduction histidine kinase subgroup 3 dimerisation and phosphoacceptor" evidence="12">
    <location>
        <begin position="148"/>
        <end position="212"/>
    </location>
</feature>
<dbReference type="InterPro" id="IPR050482">
    <property type="entry name" value="Sensor_HK_TwoCompSys"/>
</dbReference>
<keyword evidence="5" id="KW-0547">Nucleotide-binding</keyword>
<name>A0A7H8NI79_9ACTN</name>
<dbReference type="GO" id="GO:0000155">
    <property type="term" value="F:phosphorelay sensor kinase activity"/>
    <property type="evidence" value="ECO:0007669"/>
    <property type="project" value="InterPro"/>
</dbReference>
<keyword evidence="10" id="KW-0472">Membrane</keyword>
<dbReference type="PANTHER" id="PTHR24421">
    <property type="entry name" value="NITRATE/NITRITE SENSOR PROTEIN NARX-RELATED"/>
    <property type="match status" value="1"/>
</dbReference>
<feature type="transmembrane region" description="Helical" evidence="10">
    <location>
        <begin position="413"/>
        <end position="434"/>
    </location>
</feature>